<dbReference type="InterPro" id="IPR036412">
    <property type="entry name" value="HAD-like_sf"/>
</dbReference>
<evidence type="ECO:0000313" key="1">
    <source>
        <dbReference type="EMBL" id="URI11108.1"/>
    </source>
</evidence>
<protein>
    <submittedName>
        <fullName evidence="1">HAD family phosphatase</fullName>
    </submittedName>
</protein>
<dbReference type="EMBL" id="CP097636">
    <property type="protein sequence ID" value="URI11108.1"/>
    <property type="molecule type" value="Genomic_DNA"/>
</dbReference>
<dbReference type="RefSeq" id="WP_250199307.1">
    <property type="nucleotide sequence ID" value="NZ_CP097636.1"/>
</dbReference>
<evidence type="ECO:0000313" key="2">
    <source>
        <dbReference type="Proteomes" id="UP001056201"/>
    </source>
</evidence>
<keyword evidence="2" id="KW-1185">Reference proteome</keyword>
<dbReference type="InterPro" id="IPR023198">
    <property type="entry name" value="PGP-like_dom2"/>
</dbReference>
<accession>A0ABY4SCQ0</accession>
<dbReference type="SUPFAM" id="SSF56784">
    <property type="entry name" value="HAD-like"/>
    <property type="match status" value="1"/>
</dbReference>
<dbReference type="InterPro" id="IPR023214">
    <property type="entry name" value="HAD_sf"/>
</dbReference>
<proteinExistence type="predicted"/>
<name>A0ABY4SCQ0_AQUTE</name>
<dbReference type="PRINTS" id="PR00413">
    <property type="entry name" value="HADHALOGNASE"/>
</dbReference>
<dbReference type="SFLD" id="SFLDG01129">
    <property type="entry name" value="C1.5:_HAD__Beta-PGM__Phosphata"/>
    <property type="match status" value="1"/>
</dbReference>
<dbReference type="PANTHER" id="PTHR18901">
    <property type="entry name" value="2-DEOXYGLUCOSE-6-PHOSPHATE PHOSPHATASE 2"/>
    <property type="match status" value="1"/>
</dbReference>
<dbReference type="InterPro" id="IPR006439">
    <property type="entry name" value="HAD-SF_hydro_IA"/>
</dbReference>
<dbReference type="NCBIfam" id="TIGR01509">
    <property type="entry name" value="HAD-SF-IA-v3"/>
    <property type="match status" value="1"/>
</dbReference>
<reference evidence="1" key="1">
    <citation type="submission" date="2022-05" db="EMBL/GenBank/DDBJ databases">
        <title>An RpoN-dependent PEP-CTERM gene is involved in floc formation of an Aquincola tertiaricarbonis strain.</title>
        <authorList>
            <person name="Qiu D."/>
            <person name="Xia M."/>
        </authorList>
    </citation>
    <scope>NUCLEOTIDE SEQUENCE</scope>
    <source>
        <strain evidence="1">RN12</strain>
    </source>
</reference>
<dbReference type="Gene3D" id="1.10.150.240">
    <property type="entry name" value="Putative phosphatase, domain 2"/>
    <property type="match status" value="1"/>
</dbReference>
<dbReference type="Pfam" id="PF00702">
    <property type="entry name" value="Hydrolase"/>
    <property type="match status" value="1"/>
</dbReference>
<organism evidence="1 2">
    <name type="scientific">Aquincola tertiaricarbonis</name>
    <dbReference type="NCBI Taxonomy" id="391953"/>
    <lineage>
        <taxon>Bacteria</taxon>
        <taxon>Pseudomonadati</taxon>
        <taxon>Pseudomonadota</taxon>
        <taxon>Betaproteobacteria</taxon>
        <taxon>Burkholderiales</taxon>
        <taxon>Sphaerotilaceae</taxon>
        <taxon>Aquincola</taxon>
    </lineage>
</organism>
<sequence>MTIEAVVFDMDGVLIDSEVLWQRVREDFAAERGLPWRQEDQEALMGCSTEVWSVRMCERLALTDISPAELATDILGRVQRAFETDLPVRPGAAEVLAALGQRWPLALATGSPRELADCALRLTGFGKHFQATVCGDEVRHGKPHPEIYQRAVAALGVAPSRAAGIEDSANGLRALRAAGLWAIAAPGEAFPLRPAELALGHAVVQHLSAIRPDFVAALPRAGSAAYTSA</sequence>
<gene>
    <name evidence="1" type="ORF">MW290_19265</name>
</gene>
<dbReference type="SFLD" id="SFLDS00003">
    <property type="entry name" value="Haloacid_Dehalogenase"/>
    <property type="match status" value="1"/>
</dbReference>
<dbReference type="PANTHER" id="PTHR18901:SF38">
    <property type="entry name" value="PSEUDOURIDINE-5'-PHOSPHATASE"/>
    <property type="match status" value="1"/>
</dbReference>
<dbReference type="SFLD" id="SFLDG01135">
    <property type="entry name" value="C1.5.6:_HAD__Beta-PGM__Phospha"/>
    <property type="match status" value="1"/>
</dbReference>
<dbReference type="Proteomes" id="UP001056201">
    <property type="component" value="Chromosome 2"/>
</dbReference>
<dbReference type="Gene3D" id="3.40.50.1000">
    <property type="entry name" value="HAD superfamily/HAD-like"/>
    <property type="match status" value="1"/>
</dbReference>